<comment type="similarity">
    <text evidence="2">Belongs to the P2X receptor family.</text>
</comment>
<evidence type="ECO:0000256" key="10">
    <source>
        <dbReference type="SAM" id="MobiDB-lite"/>
    </source>
</evidence>
<keyword evidence="6" id="KW-0406">Ion transport</keyword>
<name>A0A0L0SZH7_ALLM3</name>
<evidence type="ECO:0008006" key="13">
    <source>
        <dbReference type="Google" id="ProtNLM"/>
    </source>
</evidence>
<dbReference type="eggNOG" id="ENOG502RIU5">
    <property type="taxonomic scope" value="Eukaryota"/>
</dbReference>
<gene>
    <name evidence="11" type="ORF">AMAG_19722</name>
</gene>
<protein>
    <recommendedName>
        <fullName evidence="13">P2X purinoceptor</fullName>
    </recommendedName>
</protein>
<reference evidence="12" key="2">
    <citation type="submission" date="2009-11" db="EMBL/GenBank/DDBJ databases">
        <title>The Genome Sequence of Allomyces macrogynus strain ATCC 38327.</title>
        <authorList>
            <consortium name="The Broad Institute Genome Sequencing Platform"/>
            <person name="Russ C."/>
            <person name="Cuomo C."/>
            <person name="Shea T."/>
            <person name="Young S.K."/>
            <person name="Zeng Q."/>
            <person name="Koehrsen M."/>
            <person name="Haas B."/>
            <person name="Borodovsky M."/>
            <person name="Guigo R."/>
            <person name="Alvarado L."/>
            <person name="Berlin A."/>
            <person name="Borenstein D."/>
            <person name="Chen Z."/>
            <person name="Engels R."/>
            <person name="Freedman E."/>
            <person name="Gellesch M."/>
            <person name="Goldberg J."/>
            <person name="Griggs A."/>
            <person name="Gujja S."/>
            <person name="Heiman D."/>
            <person name="Hepburn T."/>
            <person name="Howarth C."/>
            <person name="Jen D."/>
            <person name="Larson L."/>
            <person name="Lewis B."/>
            <person name="Mehta T."/>
            <person name="Park D."/>
            <person name="Pearson M."/>
            <person name="Roberts A."/>
            <person name="Saif S."/>
            <person name="Shenoy N."/>
            <person name="Sisk P."/>
            <person name="Stolte C."/>
            <person name="Sykes S."/>
            <person name="Walk T."/>
            <person name="White J."/>
            <person name="Yandava C."/>
            <person name="Burger G."/>
            <person name="Gray M.W."/>
            <person name="Holland P.W.H."/>
            <person name="King N."/>
            <person name="Lang F.B.F."/>
            <person name="Roger A.J."/>
            <person name="Ruiz-Trillo I."/>
            <person name="Lander E."/>
            <person name="Nusbaum C."/>
        </authorList>
    </citation>
    <scope>NUCLEOTIDE SEQUENCE [LARGE SCALE GENOMIC DNA]</scope>
    <source>
        <strain evidence="12">ATCC 38327</strain>
    </source>
</reference>
<evidence type="ECO:0000313" key="12">
    <source>
        <dbReference type="Proteomes" id="UP000054350"/>
    </source>
</evidence>
<dbReference type="STRING" id="578462.A0A0L0SZH7"/>
<feature type="region of interest" description="Disordered" evidence="10">
    <location>
        <begin position="401"/>
        <end position="458"/>
    </location>
</feature>
<keyword evidence="7" id="KW-0472">Membrane</keyword>
<comment type="subcellular location">
    <subcellularLocation>
        <location evidence="1">Endomembrane system</location>
    </subcellularLocation>
</comment>
<evidence type="ECO:0000256" key="9">
    <source>
        <dbReference type="ARBA" id="ARBA00023303"/>
    </source>
</evidence>
<keyword evidence="5" id="KW-1133">Transmembrane helix</keyword>
<evidence type="ECO:0000256" key="8">
    <source>
        <dbReference type="ARBA" id="ARBA00023286"/>
    </source>
</evidence>
<keyword evidence="12" id="KW-1185">Reference proteome</keyword>
<proteinExistence type="inferred from homology"/>
<dbReference type="PANTHER" id="PTHR10125:SF31">
    <property type="entry name" value="P2X RECEPTOR E"/>
    <property type="match status" value="1"/>
</dbReference>
<accession>A0A0L0SZH7</accession>
<dbReference type="OrthoDB" id="494673at2759"/>
<dbReference type="GO" id="GO:0070588">
    <property type="term" value="P:calcium ion transmembrane transport"/>
    <property type="evidence" value="ECO:0007669"/>
    <property type="project" value="TreeGrafter"/>
</dbReference>
<dbReference type="Proteomes" id="UP000054350">
    <property type="component" value="Unassembled WGS sequence"/>
</dbReference>
<feature type="compositionally biased region" description="Polar residues" evidence="10">
    <location>
        <begin position="434"/>
        <end position="448"/>
    </location>
</feature>
<sequence length="623" mass="67658">MAWSLWPPSCGIGWPDWDEVLAYQTFKTVKVRDRRLGFIHKTLVATILGYIISTIITKQLYLSKENVIGGSVRTTLQRPPVAVAQQPYCSTVKGGCLYWSAEQVMPRPEEAGMFLATRASVTTATTASNRSDCDWQTPTSADCAPLFLPNATIDYYPIGIENFTIMVEHTVRGFQTAISKRNGDLVGTFYKNGVPWRTYLPSALNGEDKAAAAEDANRTGTQAVVRPKNVAGDVFSVGELLEAAGVPSLDALSEAPGAKPNETLRYGGIVIVVEINYQNKLLNPSKLLYSYRASVITGAESKEIHLRATPNNTNVRSFNLHGIRVKFVQAGAIGQFELISLLTNMVASLALLRLAVIFVEVLMLHVLPERKAYHEYKYQVTEEFSSTTSLRPMRLLTSWTSPNATVDHTDTPTPRTTSTGAGANPAYMRPRIIHTSSRGLPSRSTDTGPPSPRLARHDRAVDPHHDHAVVMHVDQPPPDGRAGLASSAVTSATATLINDVSEDVSDDPWSPKSNKGAYYDSLGRGSSECGEGVRRGPVPPPTTRSSTDPTRLSADPAHVPLIVVRSRSSSYRVRGATAPAALTPAPAPPSPLIRPVREIGWKEDRSSDRKSKCSDDGRGPGPR</sequence>
<evidence type="ECO:0000256" key="7">
    <source>
        <dbReference type="ARBA" id="ARBA00023136"/>
    </source>
</evidence>
<feature type="region of interest" description="Disordered" evidence="10">
    <location>
        <begin position="502"/>
        <end position="623"/>
    </location>
</feature>
<dbReference type="EMBL" id="GG745354">
    <property type="protein sequence ID" value="KNE67896.1"/>
    <property type="molecule type" value="Genomic_DNA"/>
</dbReference>
<dbReference type="GO" id="GO:0016020">
    <property type="term" value="C:membrane"/>
    <property type="evidence" value="ECO:0007669"/>
    <property type="project" value="TreeGrafter"/>
</dbReference>
<evidence type="ECO:0000256" key="2">
    <source>
        <dbReference type="ARBA" id="ARBA00009848"/>
    </source>
</evidence>
<dbReference type="GO" id="GO:0012505">
    <property type="term" value="C:endomembrane system"/>
    <property type="evidence" value="ECO:0007669"/>
    <property type="project" value="UniProtKB-SubCell"/>
</dbReference>
<evidence type="ECO:0000256" key="4">
    <source>
        <dbReference type="ARBA" id="ARBA00022692"/>
    </source>
</evidence>
<dbReference type="InterPro" id="IPR059116">
    <property type="entry name" value="P2X_receptor"/>
</dbReference>
<evidence type="ECO:0000256" key="5">
    <source>
        <dbReference type="ARBA" id="ARBA00022989"/>
    </source>
</evidence>
<feature type="compositionally biased region" description="Basic and acidic residues" evidence="10">
    <location>
        <begin position="595"/>
        <end position="623"/>
    </location>
</feature>
<organism evidence="11 12">
    <name type="scientific">Allomyces macrogynus (strain ATCC 38327)</name>
    <name type="common">Allomyces javanicus var. macrogynus</name>
    <dbReference type="NCBI Taxonomy" id="578462"/>
    <lineage>
        <taxon>Eukaryota</taxon>
        <taxon>Fungi</taxon>
        <taxon>Fungi incertae sedis</taxon>
        <taxon>Blastocladiomycota</taxon>
        <taxon>Blastocladiomycetes</taxon>
        <taxon>Blastocladiales</taxon>
        <taxon>Blastocladiaceae</taxon>
        <taxon>Allomyces</taxon>
    </lineage>
</organism>
<dbReference type="VEuPathDB" id="FungiDB:AMAG_19722"/>
<feature type="compositionally biased region" description="Low complexity" evidence="10">
    <location>
        <begin position="563"/>
        <end position="584"/>
    </location>
</feature>
<dbReference type="PANTHER" id="PTHR10125">
    <property type="entry name" value="P2X PURINOCEPTOR"/>
    <property type="match status" value="1"/>
</dbReference>
<dbReference type="GO" id="GO:0015267">
    <property type="term" value="F:channel activity"/>
    <property type="evidence" value="ECO:0007669"/>
    <property type="project" value="UniProtKB-ARBA"/>
</dbReference>
<dbReference type="GO" id="GO:0007165">
    <property type="term" value="P:signal transduction"/>
    <property type="evidence" value="ECO:0007669"/>
    <property type="project" value="UniProtKB-ARBA"/>
</dbReference>
<keyword evidence="9" id="KW-0407">Ion channel</keyword>
<keyword evidence="4" id="KW-0812">Transmembrane</keyword>
<evidence type="ECO:0000256" key="1">
    <source>
        <dbReference type="ARBA" id="ARBA00004308"/>
    </source>
</evidence>
<keyword evidence="3" id="KW-0813">Transport</keyword>
<evidence type="ECO:0000256" key="3">
    <source>
        <dbReference type="ARBA" id="ARBA00022448"/>
    </source>
</evidence>
<evidence type="ECO:0000256" key="6">
    <source>
        <dbReference type="ARBA" id="ARBA00023065"/>
    </source>
</evidence>
<dbReference type="AlphaFoldDB" id="A0A0L0SZH7"/>
<keyword evidence="8" id="KW-1071">Ligand-gated ion channel</keyword>
<dbReference type="Gene3D" id="1.10.287.940">
    <property type="entry name" value="atp-gated p2x4 ion channel"/>
    <property type="match status" value="2"/>
</dbReference>
<evidence type="ECO:0000313" key="11">
    <source>
        <dbReference type="EMBL" id="KNE67896.1"/>
    </source>
</evidence>
<dbReference type="Pfam" id="PF00864">
    <property type="entry name" value="P2X_receptor"/>
    <property type="match status" value="2"/>
</dbReference>
<reference evidence="11 12" key="1">
    <citation type="submission" date="2009-11" db="EMBL/GenBank/DDBJ databases">
        <title>Annotation of Allomyces macrogynus ATCC 38327.</title>
        <authorList>
            <consortium name="The Broad Institute Genome Sequencing Platform"/>
            <person name="Russ C."/>
            <person name="Cuomo C."/>
            <person name="Burger G."/>
            <person name="Gray M.W."/>
            <person name="Holland P.W.H."/>
            <person name="King N."/>
            <person name="Lang F.B.F."/>
            <person name="Roger A.J."/>
            <person name="Ruiz-Trillo I."/>
            <person name="Young S.K."/>
            <person name="Zeng Q."/>
            <person name="Gargeya S."/>
            <person name="Fitzgerald M."/>
            <person name="Haas B."/>
            <person name="Abouelleil A."/>
            <person name="Alvarado L."/>
            <person name="Arachchi H.M."/>
            <person name="Berlin A."/>
            <person name="Chapman S.B."/>
            <person name="Gearin G."/>
            <person name="Goldberg J."/>
            <person name="Griggs A."/>
            <person name="Gujja S."/>
            <person name="Hansen M."/>
            <person name="Heiman D."/>
            <person name="Howarth C."/>
            <person name="Larimer J."/>
            <person name="Lui A."/>
            <person name="MacDonald P.J.P."/>
            <person name="McCowen C."/>
            <person name="Montmayeur A."/>
            <person name="Murphy C."/>
            <person name="Neiman D."/>
            <person name="Pearson M."/>
            <person name="Priest M."/>
            <person name="Roberts A."/>
            <person name="Saif S."/>
            <person name="Shea T."/>
            <person name="Sisk P."/>
            <person name="Stolte C."/>
            <person name="Sykes S."/>
            <person name="Wortman J."/>
            <person name="Nusbaum C."/>
            <person name="Birren B."/>
        </authorList>
    </citation>
    <scope>NUCLEOTIDE SEQUENCE [LARGE SCALE GENOMIC DNA]</scope>
    <source>
        <strain evidence="11 12">ATCC 38327</strain>
    </source>
</reference>